<proteinExistence type="predicted"/>
<comment type="subcellular location">
    <subcellularLocation>
        <location evidence="1">Cell membrane</location>
        <topology evidence="1">Multi-pass membrane protein</topology>
    </subcellularLocation>
</comment>
<dbReference type="SUPFAM" id="SSF82866">
    <property type="entry name" value="Multidrug efflux transporter AcrB transmembrane domain"/>
    <property type="match status" value="2"/>
</dbReference>
<dbReference type="Gene3D" id="1.20.1640.10">
    <property type="entry name" value="Multidrug efflux transporter AcrB transmembrane domain"/>
    <property type="match status" value="2"/>
</dbReference>
<reference evidence="8 9" key="1">
    <citation type="submission" date="2019-02" db="EMBL/GenBank/DDBJ databases">
        <title>Deep-cultivation of Planctomycetes and their phenomic and genomic characterization uncovers novel biology.</title>
        <authorList>
            <person name="Wiegand S."/>
            <person name="Jogler M."/>
            <person name="Boedeker C."/>
            <person name="Pinto D."/>
            <person name="Vollmers J."/>
            <person name="Rivas-Marin E."/>
            <person name="Kohn T."/>
            <person name="Peeters S.H."/>
            <person name="Heuer A."/>
            <person name="Rast P."/>
            <person name="Oberbeckmann S."/>
            <person name="Bunk B."/>
            <person name="Jeske O."/>
            <person name="Meyerdierks A."/>
            <person name="Storesund J.E."/>
            <person name="Kallscheuer N."/>
            <person name="Luecker S."/>
            <person name="Lage O.M."/>
            <person name="Pohl T."/>
            <person name="Merkel B.J."/>
            <person name="Hornburger P."/>
            <person name="Mueller R.-W."/>
            <person name="Bruemmer F."/>
            <person name="Labrenz M."/>
            <person name="Spormann A.M."/>
            <person name="Op den Camp H."/>
            <person name="Overmann J."/>
            <person name="Amann R."/>
            <person name="Jetten M.S.M."/>
            <person name="Mascher T."/>
            <person name="Medema M.H."/>
            <person name="Devos D.P."/>
            <person name="Kaster A.-K."/>
            <person name="Ovreas L."/>
            <person name="Rohde M."/>
            <person name="Galperin M.Y."/>
            <person name="Jogler C."/>
        </authorList>
    </citation>
    <scope>NUCLEOTIDE SEQUENCE [LARGE SCALE GENOMIC DNA]</scope>
    <source>
        <strain evidence="8 9">Spa11</strain>
    </source>
</reference>
<feature type="transmembrane region" description="Helical" evidence="6">
    <location>
        <begin position="398"/>
        <end position="418"/>
    </location>
</feature>
<sequence length="904" mass="97941">MNLNKLTADRRLALLVVVALVTAYPFVGRLAQQAIRGHQNRVEDWLPTTYQETQELGWFRHRFVADQFVVISWEGCTLGDTPAEDDPRIAKLTAALQVASLPPNEAPCFQSVTNGRKTLEEMAAADIPEPIARERLAGTLVGVDGKQTCVMAVLSDEAVDHMKEVIAPPRPATLIQPESPLSPLFAAIQGAGLDPAEVHLGGPPIDNVAIDEEGQKTLANLAVLSSSLGIGLAWWSLRSLRMTALVFIVGLGSSAVSLAMVPLTGGSMDAIMMSMPALIYVLAVSGSLHYLNYYKTIAISEGVEHAASEAFWHAWRPSLLCNVTTSVGLLSLLASDITPIRRFGLYSAIGVMMSLVVLFSFLPAMLTLWPWRPKGSQVDNEPRQSPFWRRYAMAVERHYGKVLFASIAVIIALALGLPRTTTSIDLLKLFSPDAQLLQDYRWFEDHLGKLVPAELVVRFPGSALRESLPETATPRTVASSFTMLERLELVRRIETTVRQRLGADGEGLVGATMSAATFAQTPEDTSGLGRSGQRYAINEELIKAWPRLEKTGFLRKDAETGEELWRITVRCAAFHAEDRDEVVGDIRKVVAPVIAGYDAGVETLADISKFEGEAPRVPKVAIYARGGVTDDVRTAGGLLRDRGLRVAVLDHPLSQATESERNALKEQDYVLAYGASAADLESLRALGPAVKPMSAESADGPVRVVYTGVLPIVYKAQRELLNSLIESTWWSFGTILPLMIFVCRSFLGGIVVMLPNVLPVLVVFGGMAWAGMAVDIGSMMAASIALGVAVDDTIHFLAWYRDDVERLGCRNEAIVSAYERSAAPTLQAGLVNGLGLSVFAMSSFIPTQRFGLLMLAILIAGIVAELVLLPAMLFSPLGRVFDPPKKRVDNVEPIATGIVASKAI</sequence>
<evidence type="ECO:0000256" key="4">
    <source>
        <dbReference type="ARBA" id="ARBA00022989"/>
    </source>
</evidence>
<feature type="transmembrane region" description="Helical" evidence="6">
    <location>
        <begin position="851"/>
        <end position="877"/>
    </location>
</feature>
<dbReference type="InterPro" id="IPR000731">
    <property type="entry name" value="SSD"/>
</dbReference>
<keyword evidence="5 6" id="KW-0472">Membrane</keyword>
<evidence type="ECO:0000256" key="6">
    <source>
        <dbReference type="SAM" id="Phobius"/>
    </source>
</evidence>
<feature type="transmembrane region" description="Helical" evidence="6">
    <location>
        <begin position="821"/>
        <end position="845"/>
    </location>
</feature>
<name>A0A518K992_9BACT</name>
<evidence type="ECO:0000256" key="5">
    <source>
        <dbReference type="ARBA" id="ARBA00023136"/>
    </source>
</evidence>
<feature type="transmembrane region" description="Helical" evidence="6">
    <location>
        <begin position="345"/>
        <end position="369"/>
    </location>
</feature>
<dbReference type="PROSITE" id="PS50156">
    <property type="entry name" value="SSD"/>
    <property type="match status" value="1"/>
</dbReference>
<accession>A0A518K992</accession>
<organism evidence="8 9">
    <name type="scientific">Botrimarina mediterranea</name>
    <dbReference type="NCBI Taxonomy" id="2528022"/>
    <lineage>
        <taxon>Bacteria</taxon>
        <taxon>Pseudomonadati</taxon>
        <taxon>Planctomycetota</taxon>
        <taxon>Planctomycetia</taxon>
        <taxon>Pirellulales</taxon>
        <taxon>Lacipirellulaceae</taxon>
        <taxon>Botrimarina</taxon>
    </lineage>
</organism>
<feature type="transmembrane region" description="Helical" evidence="6">
    <location>
        <begin position="12"/>
        <end position="31"/>
    </location>
</feature>
<keyword evidence="3 6" id="KW-0812">Transmembrane</keyword>
<dbReference type="PANTHER" id="PTHR33406">
    <property type="entry name" value="MEMBRANE PROTEIN MJ1562-RELATED"/>
    <property type="match status" value="1"/>
</dbReference>
<feature type="transmembrane region" description="Helical" evidence="6">
    <location>
        <begin position="746"/>
        <end position="770"/>
    </location>
</feature>
<keyword evidence="4 6" id="KW-1133">Transmembrane helix</keyword>
<dbReference type="KEGG" id="bmei:Spa11_25590"/>
<dbReference type="EMBL" id="CP036349">
    <property type="protein sequence ID" value="QDV74356.1"/>
    <property type="molecule type" value="Genomic_DNA"/>
</dbReference>
<protein>
    <submittedName>
        <fullName evidence="8">MMPL family protein</fullName>
    </submittedName>
</protein>
<evidence type="ECO:0000259" key="7">
    <source>
        <dbReference type="PROSITE" id="PS50156"/>
    </source>
</evidence>
<feature type="transmembrane region" description="Helical" evidence="6">
    <location>
        <begin position="243"/>
        <end position="265"/>
    </location>
</feature>
<dbReference type="Proteomes" id="UP000316426">
    <property type="component" value="Chromosome"/>
</dbReference>
<evidence type="ECO:0000313" key="8">
    <source>
        <dbReference type="EMBL" id="QDV74356.1"/>
    </source>
</evidence>
<dbReference type="InterPro" id="IPR004869">
    <property type="entry name" value="MMPL_dom"/>
</dbReference>
<dbReference type="GO" id="GO:0005886">
    <property type="term" value="C:plasma membrane"/>
    <property type="evidence" value="ECO:0007669"/>
    <property type="project" value="UniProtKB-SubCell"/>
</dbReference>
<dbReference type="InterPro" id="IPR050545">
    <property type="entry name" value="Mycobact_MmpL"/>
</dbReference>
<dbReference type="Pfam" id="PF03176">
    <property type="entry name" value="MMPL"/>
    <property type="match status" value="2"/>
</dbReference>
<dbReference type="PANTHER" id="PTHR33406:SF12">
    <property type="entry name" value="BLR2997 PROTEIN"/>
    <property type="match status" value="1"/>
</dbReference>
<dbReference type="RefSeq" id="WP_145112696.1">
    <property type="nucleotide sequence ID" value="NZ_CP036349.1"/>
</dbReference>
<feature type="domain" description="SSD" evidence="7">
    <location>
        <begin position="253"/>
        <end position="368"/>
    </location>
</feature>
<evidence type="ECO:0000256" key="3">
    <source>
        <dbReference type="ARBA" id="ARBA00022692"/>
    </source>
</evidence>
<feature type="transmembrane region" description="Helical" evidence="6">
    <location>
        <begin position="218"/>
        <end position="237"/>
    </location>
</feature>
<evidence type="ECO:0000313" key="9">
    <source>
        <dbReference type="Proteomes" id="UP000316426"/>
    </source>
</evidence>
<feature type="transmembrane region" description="Helical" evidence="6">
    <location>
        <begin position="277"/>
        <end position="294"/>
    </location>
</feature>
<keyword evidence="2" id="KW-1003">Cell membrane</keyword>
<evidence type="ECO:0000256" key="1">
    <source>
        <dbReference type="ARBA" id="ARBA00004651"/>
    </source>
</evidence>
<feature type="transmembrane region" description="Helical" evidence="6">
    <location>
        <begin position="314"/>
        <end position="333"/>
    </location>
</feature>
<gene>
    <name evidence="8" type="ORF">Spa11_25590</name>
</gene>
<dbReference type="AlphaFoldDB" id="A0A518K992"/>
<evidence type="ECO:0000256" key="2">
    <source>
        <dbReference type="ARBA" id="ARBA00022475"/>
    </source>
</evidence>
<keyword evidence="9" id="KW-1185">Reference proteome</keyword>